<comment type="caution">
    <text evidence="1">The sequence shown here is derived from an EMBL/GenBank/DDBJ whole genome shotgun (WGS) entry which is preliminary data.</text>
</comment>
<organism evidence="1 2">
    <name type="scientific">Necator americanus</name>
    <name type="common">Human hookworm</name>
    <dbReference type="NCBI Taxonomy" id="51031"/>
    <lineage>
        <taxon>Eukaryota</taxon>
        <taxon>Metazoa</taxon>
        <taxon>Ecdysozoa</taxon>
        <taxon>Nematoda</taxon>
        <taxon>Chromadorea</taxon>
        <taxon>Rhabditida</taxon>
        <taxon>Rhabditina</taxon>
        <taxon>Rhabditomorpha</taxon>
        <taxon>Strongyloidea</taxon>
        <taxon>Ancylostomatidae</taxon>
        <taxon>Bunostominae</taxon>
        <taxon>Necator</taxon>
    </lineage>
</organism>
<sequence>MQRRSINNIIELRRLGADVGDPVTNVIELGETFISQERERRMFYNYHLEHKGIDQVSKVLDFPKKPRRDILNKIICMHECAECSSLGSEGKSKCQVGVFILPNKSATDSSTRKDERLCWHWVVSIHR</sequence>
<gene>
    <name evidence="1" type="primary">Necator_chrII.g6151</name>
    <name evidence="1" type="ORF">RB195_018358</name>
</gene>
<name>A0ABR1CAW6_NECAM</name>
<evidence type="ECO:0000313" key="1">
    <source>
        <dbReference type="EMBL" id="KAK6735119.1"/>
    </source>
</evidence>
<proteinExistence type="predicted"/>
<protein>
    <submittedName>
        <fullName evidence="1">Uncharacterized protein</fullName>
    </submittedName>
</protein>
<keyword evidence="2" id="KW-1185">Reference proteome</keyword>
<dbReference type="Proteomes" id="UP001303046">
    <property type="component" value="Unassembled WGS sequence"/>
</dbReference>
<dbReference type="EMBL" id="JAVFWL010000002">
    <property type="protein sequence ID" value="KAK6735119.1"/>
    <property type="molecule type" value="Genomic_DNA"/>
</dbReference>
<evidence type="ECO:0000313" key="2">
    <source>
        <dbReference type="Proteomes" id="UP001303046"/>
    </source>
</evidence>
<reference evidence="1 2" key="1">
    <citation type="submission" date="2023-08" db="EMBL/GenBank/DDBJ databases">
        <title>A Necator americanus chromosomal reference genome.</title>
        <authorList>
            <person name="Ilik V."/>
            <person name="Petrzelkova K.J."/>
            <person name="Pardy F."/>
            <person name="Fuh T."/>
            <person name="Niatou-Singa F.S."/>
            <person name="Gouil Q."/>
            <person name="Baker L."/>
            <person name="Ritchie M.E."/>
            <person name="Jex A.R."/>
            <person name="Gazzola D."/>
            <person name="Li H."/>
            <person name="Toshio Fujiwara R."/>
            <person name="Zhan B."/>
            <person name="Aroian R.V."/>
            <person name="Pafco B."/>
            <person name="Schwarz E.M."/>
        </authorList>
    </citation>
    <scope>NUCLEOTIDE SEQUENCE [LARGE SCALE GENOMIC DNA]</scope>
    <source>
        <strain evidence="1 2">Aroian</strain>
        <tissue evidence="1">Whole animal</tissue>
    </source>
</reference>
<accession>A0ABR1CAW6</accession>